<dbReference type="CDD" id="cd00637">
    <property type="entry name" value="7tm_classA_rhodopsin-like"/>
    <property type="match status" value="1"/>
</dbReference>
<feature type="transmembrane region" description="Helical" evidence="11">
    <location>
        <begin position="50"/>
        <end position="73"/>
    </location>
</feature>
<dbReference type="PROSITE" id="PS50262">
    <property type="entry name" value="G_PROTEIN_RECEP_F1_2"/>
    <property type="match status" value="1"/>
</dbReference>
<feature type="transmembrane region" description="Helical" evidence="11">
    <location>
        <begin position="307"/>
        <end position="334"/>
    </location>
</feature>
<evidence type="ECO:0000259" key="12">
    <source>
        <dbReference type="PROSITE" id="PS50262"/>
    </source>
</evidence>
<evidence type="ECO:0000313" key="13">
    <source>
        <dbReference type="EMBL" id="KAG6452388.1"/>
    </source>
</evidence>
<dbReference type="Proteomes" id="UP000791440">
    <property type="component" value="Unassembled WGS sequence"/>
</dbReference>
<evidence type="ECO:0000256" key="1">
    <source>
        <dbReference type="ARBA" id="ARBA00004651"/>
    </source>
</evidence>
<dbReference type="Pfam" id="PF00001">
    <property type="entry name" value="7tm_1"/>
    <property type="match status" value="1"/>
</dbReference>
<evidence type="ECO:0000256" key="2">
    <source>
        <dbReference type="ARBA" id="ARBA00010663"/>
    </source>
</evidence>
<evidence type="ECO:0000256" key="10">
    <source>
        <dbReference type="SAM" id="MobiDB-lite"/>
    </source>
</evidence>
<sequence length="353" mass="38682">MSERTHSADSGEPLVPPLALAAYIACVAGAGAIANCSVIAALLKSSKHGLLSIIIQLAIADFILGASICPELWSYNIRTWYFGSHGCVIYRGLNVLASTATSYIVMTIALHTLATVNLEEKNITRRIKRDEQDEDDEMRSSRHSLVASSDSSTPPRTMNLDYRLNTNKISVAQPSAFVWILSISLCIPEFALATAVHLDHGVIFCTVVDPDHKLYMYSMFALFNLFLPTIIMTIAATLVIIKIKSKRVMSVINNNETIALLKLSLWLIAIYIILSTPHSVMNGYSIYSTSIRGNETSLYDITQEDYTVAYTTVVLSAVYLASTVIRPILCIAILPSARKGLSCQSVATETEHV</sequence>
<keyword evidence="7 11" id="KW-0472">Membrane</keyword>
<evidence type="ECO:0000256" key="3">
    <source>
        <dbReference type="ARBA" id="ARBA00022475"/>
    </source>
</evidence>
<keyword evidence="4 11" id="KW-0812">Transmembrane</keyword>
<dbReference type="AlphaFoldDB" id="A0A922CNW8"/>
<evidence type="ECO:0000256" key="7">
    <source>
        <dbReference type="ARBA" id="ARBA00023136"/>
    </source>
</evidence>
<evidence type="ECO:0000313" key="14">
    <source>
        <dbReference type="Proteomes" id="UP000791440"/>
    </source>
</evidence>
<keyword evidence="8" id="KW-0675">Receptor</keyword>
<dbReference type="PANTHER" id="PTHR24229:SF40">
    <property type="entry name" value="ALLATOSTATIN C RECEPTOR 1-RELATED"/>
    <property type="match status" value="1"/>
</dbReference>
<dbReference type="EMBL" id="JH668423">
    <property type="protein sequence ID" value="KAG6452388.1"/>
    <property type="molecule type" value="Genomic_DNA"/>
</dbReference>
<name>A0A922CNW8_MANSE</name>
<dbReference type="GO" id="GO:0005886">
    <property type="term" value="C:plasma membrane"/>
    <property type="evidence" value="ECO:0007669"/>
    <property type="project" value="UniProtKB-SubCell"/>
</dbReference>
<dbReference type="InterPro" id="IPR000276">
    <property type="entry name" value="GPCR_Rhodpsn"/>
</dbReference>
<feature type="transmembrane region" description="Helical" evidence="11">
    <location>
        <begin position="20"/>
        <end position="43"/>
    </location>
</feature>
<keyword evidence="5 11" id="KW-1133">Transmembrane helix</keyword>
<dbReference type="GO" id="GO:0043005">
    <property type="term" value="C:neuron projection"/>
    <property type="evidence" value="ECO:0007669"/>
    <property type="project" value="TreeGrafter"/>
</dbReference>
<keyword evidence="3" id="KW-1003">Cell membrane</keyword>
<dbReference type="SUPFAM" id="SSF81321">
    <property type="entry name" value="Family A G protein-coupled receptor-like"/>
    <property type="match status" value="2"/>
</dbReference>
<comment type="subcellular location">
    <subcellularLocation>
        <location evidence="1">Cell membrane</location>
        <topology evidence="1">Multi-pass membrane protein</topology>
    </subcellularLocation>
</comment>
<dbReference type="GO" id="GO:0004930">
    <property type="term" value="F:G protein-coupled receptor activity"/>
    <property type="evidence" value="ECO:0007669"/>
    <property type="project" value="UniProtKB-KW"/>
</dbReference>
<reference evidence="13" key="1">
    <citation type="journal article" date="2016" name="Insect Biochem. Mol. Biol.">
        <title>Multifaceted biological insights from a draft genome sequence of the tobacco hornworm moth, Manduca sexta.</title>
        <authorList>
            <person name="Kanost M.R."/>
            <person name="Arrese E.L."/>
            <person name="Cao X."/>
            <person name="Chen Y.R."/>
            <person name="Chellapilla S."/>
            <person name="Goldsmith M.R."/>
            <person name="Grosse-Wilde E."/>
            <person name="Heckel D.G."/>
            <person name="Herndon N."/>
            <person name="Jiang H."/>
            <person name="Papanicolaou A."/>
            <person name="Qu J."/>
            <person name="Soulages J.L."/>
            <person name="Vogel H."/>
            <person name="Walters J."/>
            <person name="Waterhouse R.M."/>
            <person name="Ahn S.J."/>
            <person name="Almeida F.C."/>
            <person name="An C."/>
            <person name="Aqrawi P."/>
            <person name="Bretschneider A."/>
            <person name="Bryant W.B."/>
            <person name="Bucks S."/>
            <person name="Chao H."/>
            <person name="Chevignon G."/>
            <person name="Christen J.M."/>
            <person name="Clarke D.F."/>
            <person name="Dittmer N.T."/>
            <person name="Ferguson L.C.F."/>
            <person name="Garavelou S."/>
            <person name="Gordon K.H.J."/>
            <person name="Gunaratna R.T."/>
            <person name="Han Y."/>
            <person name="Hauser F."/>
            <person name="He Y."/>
            <person name="Heidel-Fischer H."/>
            <person name="Hirsh A."/>
            <person name="Hu Y."/>
            <person name="Jiang H."/>
            <person name="Kalra D."/>
            <person name="Klinner C."/>
            <person name="Konig C."/>
            <person name="Kovar C."/>
            <person name="Kroll A.R."/>
            <person name="Kuwar S.S."/>
            <person name="Lee S.L."/>
            <person name="Lehman R."/>
            <person name="Li K."/>
            <person name="Li Z."/>
            <person name="Liang H."/>
            <person name="Lovelace S."/>
            <person name="Lu Z."/>
            <person name="Mansfield J.H."/>
            <person name="McCulloch K.J."/>
            <person name="Mathew T."/>
            <person name="Morton B."/>
            <person name="Muzny D.M."/>
            <person name="Neunemann D."/>
            <person name="Ongeri F."/>
            <person name="Pauchet Y."/>
            <person name="Pu L.L."/>
            <person name="Pyrousis I."/>
            <person name="Rao X.J."/>
            <person name="Redding A."/>
            <person name="Roesel C."/>
            <person name="Sanchez-Gracia A."/>
            <person name="Schaack S."/>
            <person name="Shukla A."/>
            <person name="Tetreau G."/>
            <person name="Wang Y."/>
            <person name="Xiong G.H."/>
            <person name="Traut W."/>
            <person name="Walsh T.K."/>
            <person name="Worley K.C."/>
            <person name="Wu D."/>
            <person name="Wu W."/>
            <person name="Wu Y.Q."/>
            <person name="Zhang X."/>
            <person name="Zou Z."/>
            <person name="Zucker H."/>
            <person name="Briscoe A.D."/>
            <person name="Burmester T."/>
            <person name="Clem R.J."/>
            <person name="Feyereisen R."/>
            <person name="Grimmelikhuijzen C.J.P."/>
            <person name="Hamodrakas S.J."/>
            <person name="Hansson B.S."/>
            <person name="Huguet E."/>
            <person name="Jermiin L.S."/>
            <person name="Lan Q."/>
            <person name="Lehman H.K."/>
            <person name="Lorenzen M."/>
            <person name="Merzendorfer H."/>
            <person name="Michalopoulos I."/>
            <person name="Morton D.B."/>
            <person name="Muthukrishnan S."/>
            <person name="Oakeshott J.G."/>
            <person name="Palmer W."/>
            <person name="Park Y."/>
            <person name="Passarelli A.L."/>
            <person name="Rozas J."/>
            <person name="Schwartz L.M."/>
            <person name="Smith W."/>
            <person name="Southgate A."/>
            <person name="Vilcinskas A."/>
            <person name="Vogt R."/>
            <person name="Wang P."/>
            <person name="Werren J."/>
            <person name="Yu X.Q."/>
            <person name="Zhou J.J."/>
            <person name="Brown S.J."/>
            <person name="Scherer S.E."/>
            <person name="Richards S."/>
            <person name="Blissard G.W."/>
        </authorList>
    </citation>
    <scope>NUCLEOTIDE SEQUENCE</scope>
</reference>
<accession>A0A922CNW8</accession>
<feature type="transmembrane region" description="Helical" evidence="11">
    <location>
        <begin position="263"/>
        <end position="287"/>
    </location>
</feature>
<keyword evidence="14" id="KW-1185">Reference proteome</keyword>
<keyword evidence="9" id="KW-0807">Transducer</keyword>
<evidence type="ECO:0000256" key="5">
    <source>
        <dbReference type="ARBA" id="ARBA00022989"/>
    </source>
</evidence>
<evidence type="ECO:0000256" key="6">
    <source>
        <dbReference type="ARBA" id="ARBA00023040"/>
    </source>
</evidence>
<organism evidence="13 14">
    <name type="scientific">Manduca sexta</name>
    <name type="common">Tobacco hawkmoth</name>
    <name type="synonym">Tobacco hornworm</name>
    <dbReference type="NCBI Taxonomy" id="7130"/>
    <lineage>
        <taxon>Eukaryota</taxon>
        <taxon>Metazoa</taxon>
        <taxon>Ecdysozoa</taxon>
        <taxon>Arthropoda</taxon>
        <taxon>Hexapoda</taxon>
        <taxon>Insecta</taxon>
        <taxon>Pterygota</taxon>
        <taxon>Neoptera</taxon>
        <taxon>Endopterygota</taxon>
        <taxon>Lepidoptera</taxon>
        <taxon>Glossata</taxon>
        <taxon>Ditrysia</taxon>
        <taxon>Bombycoidea</taxon>
        <taxon>Sphingidae</taxon>
        <taxon>Sphinginae</taxon>
        <taxon>Sphingini</taxon>
        <taxon>Manduca</taxon>
    </lineage>
</organism>
<evidence type="ECO:0000256" key="9">
    <source>
        <dbReference type="ARBA" id="ARBA00023224"/>
    </source>
</evidence>
<comment type="similarity">
    <text evidence="2">Belongs to the G-protein coupled receptor 1 family.</text>
</comment>
<dbReference type="Gene3D" id="1.20.1070.10">
    <property type="entry name" value="Rhodopsin 7-helix transmembrane proteins"/>
    <property type="match status" value="1"/>
</dbReference>
<feature type="transmembrane region" description="Helical" evidence="11">
    <location>
        <begin position="216"/>
        <end position="243"/>
    </location>
</feature>
<dbReference type="GO" id="GO:0007218">
    <property type="term" value="P:neuropeptide signaling pathway"/>
    <property type="evidence" value="ECO:0007669"/>
    <property type="project" value="TreeGrafter"/>
</dbReference>
<keyword evidence="6" id="KW-0297">G-protein coupled receptor</keyword>
<dbReference type="InterPro" id="IPR017452">
    <property type="entry name" value="GPCR_Rhodpsn_7TM"/>
</dbReference>
<dbReference type="GO" id="GO:0042923">
    <property type="term" value="F:neuropeptide binding"/>
    <property type="evidence" value="ECO:0007669"/>
    <property type="project" value="TreeGrafter"/>
</dbReference>
<protein>
    <recommendedName>
        <fullName evidence="12">G-protein coupled receptors family 1 profile domain-containing protein</fullName>
    </recommendedName>
</protein>
<feature type="region of interest" description="Disordered" evidence="10">
    <location>
        <begin position="127"/>
        <end position="154"/>
    </location>
</feature>
<proteinExistence type="inferred from homology"/>
<reference evidence="13" key="2">
    <citation type="submission" date="2020-12" db="EMBL/GenBank/DDBJ databases">
        <authorList>
            <person name="Kanost M."/>
        </authorList>
    </citation>
    <scope>NUCLEOTIDE SEQUENCE</scope>
</reference>
<comment type="caution">
    <text evidence="13">The sequence shown here is derived from an EMBL/GenBank/DDBJ whole genome shotgun (WGS) entry which is preliminary data.</text>
</comment>
<evidence type="ECO:0000256" key="11">
    <source>
        <dbReference type="SAM" id="Phobius"/>
    </source>
</evidence>
<feature type="transmembrane region" description="Helical" evidence="11">
    <location>
        <begin position="176"/>
        <end position="196"/>
    </location>
</feature>
<gene>
    <name evidence="13" type="ORF">O3G_MSEX007617</name>
</gene>
<feature type="domain" description="G-protein coupled receptors family 1 profile" evidence="12">
    <location>
        <begin position="31"/>
        <end position="330"/>
    </location>
</feature>
<evidence type="ECO:0000256" key="4">
    <source>
        <dbReference type="ARBA" id="ARBA00022692"/>
    </source>
</evidence>
<dbReference type="PANTHER" id="PTHR24229">
    <property type="entry name" value="NEUROPEPTIDES RECEPTOR"/>
    <property type="match status" value="1"/>
</dbReference>
<evidence type="ECO:0000256" key="8">
    <source>
        <dbReference type="ARBA" id="ARBA00023170"/>
    </source>
</evidence>
<feature type="transmembrane region" description="Helical" evidence="11">
    <location>
        <begin position="93"/>
        <end position="118"/>
    </location>
</feature>